<accession>A0ABU9BW78</accession>
<organism evidence="2 3">
    <name type="scientific">Ideonella lacteola</name>
    <dbReference type="NCBI Taxonomy" id="2984193"/>
    <lineage>
        <taxon>Bacteria</taxon>
        <taxon>Pseudomonadati</taxon>
        <taxon>Pseudomonadota</taxon>
        <taxon>Betaproteobacteria</taxon>
        <taxon>Burkholderiales</taxon>
        <taxon>Sphaerotilaceae</taxon>
        <taxon>Ideonella</taxon>
    </lineage>
</organism>
<dbReference type="Pfam" id="PF06666">
    <property type="entry name" value="DUF1173"/>
    <property type="match status" value="1"/>
</dbReference>
<reference evidence="2 3" key="1">
    <citation type="submission" date="2024-04" db="EMBL/GenBank/DDBJ databases">
        <title>Novel species of the genus Ideonella isolated from streams.</title>
        <authorList>
            <person name="Lu H."/>
        </authorList>
    </citation>
    <scope>NUCLEOTIDE SEQUENCE [LARGE SCALE GENOMIC DNA]</scope>
    <source>
        <strain evidence="2 3">DXS29W</strain>
    </source>
</reference>
<dbReference type="Proteomes" id="UP001371218">
    <property type="component" value="Unassembled WGS sequence"/>
</dbReference>
<comment type="caution">
    <text evidence="2">The sequence shown here is derived from an EMBL/GenBank/DDBJ whole genome shotgun (WGS) entry which is preliminary data.</text>
</comment>
<proteinExistence type="predicted"/>
<protein>
    <submittedName>
        <fullName evidence="2">DUF1173 domain-containing protein</fullName>
    </submittedName>
</protein>
<evidence type="ECO:0000313" key="2">
    <source>
        <dbReference type="EMBL" id="MEK8034222.1"/>
    </source>
</evidence>
<dbReference type="RefSeq" id="WP_341428650.1">
    <property type="nucleotide sequence ID" value="NZ_JBBUTG010000026.1"/>
</dbReference>
<feature type="region of interest" description="Disordered" evidence="1">
    <location>
        <begin position="103"/>
        <end position="128"/>
    </location>
</feature>
<dbReference type="InterPro" id="IPR009553">
    <property type="entry name" value="DUF1173"/>
</dbReference>
<keyword evidence="3" id="KW-1185">Reference proteome</keyword>
<sequence length="400" mass="44589">MQRYRFKTETLGSTDPRLEAALTAAYAGKYRPLCDCTPDGVPMYIARIAQSYVIKRMPNSGNRHGFDCESFEPPAELSGLGEVAGAAIREDVESGMTTLQLDFSLSKGGGKTPPPSSGDSPPTVRTDGSKLTLRGLLHHLWDEAQLNRWTPGMMERRNWHLVRTLLLRAAASSKAKGEQLSQLLFVPETFNLDHKDAIARRRFEALRRLSESRGSSRQLMLIVCEVKEIGSARFGFKVIAKHLPDTPLYLPVDLHKRLAKRFERELALWNADTTNHLLMIATFGYDAALNLTIEEASLTLATSMWIPVEHTWEMELLETLTREHRRFTKGLRYNLPDTRPLASAVLSDTPIGPTALYITPPTAGSTFTQELDTLIEESTVRAWQWNAGAEPMPSLPAAGC</sequence>
<name>A0ABU9BW78_9BURK</name>
<evidence type="ECO:0000313" key="3">
    <source>
        <dbReference type="Proteomes" id="UP001371218"/>
    </source>
</evidence>
<evidence type="ECO:0000256" key="1">
    <source>
        <dbReference type="SAM" id="MobiDB-lite"/>
    </source>
</evidence>
<dbReference type="EMBL" id="JBBUTG010000026">
    <property type="protein sequence ID" value="MEK8034222.1"/>
    <property type="molecule type" value="Genomic_DNA"/>
</dbReference>
<gene>
    <name evidence="2" type="ORF">AACH06_25630</name>
</gene>